<dbReference type="Gene3D" id="2.160.20.10">
    <property type="entry name" value="Single-stranded right-handed beta-helix, Pectin lyase-like"/>
    <property type="match status" value="1"/>
</dbReference>
<organism evidence="3 4">
    <name type="scientific">Paenibacillus phoenicis</name>
    <dbReference type="NCBI Taxonomy" id="554117"/>
    <lineage>
        <taxon>Bacteria</taxon>
        <taxon>Bacillati</taxon>
        <taxon>Bacillota</taxon>
        <taxon>Bacilli</taxon>
        <taxon>Bacillales</taxon>
        <taxon>Paenibacillaceae</taxon>
        <taxon>Paenibacillus</taxon>
    </lineage>
</organism>
<dbReference type="InterPro" id="IPR012334">
    <property type="entry name" value="Pectin_lyas_fold"/>
</dbReference>
<dbReference type="InterPro" id="IPR011050">
    <property type="entry name" value="Pectin_lyase_fold/virulence"/>
</dbReference>
<gene>
    <name evidence="3" type="ORF">U9M73_06820</name>
</gene>
<feature type="chain" id="PRO_5045883497" evidence="1">
    <location>
        <begin position="22"/>
        <end position="885"/>
    </location>
</feature>
<sequence>MRKRWSAILLALAVVAGLTVTGGGAISASADEANPAAHQGPSLGRDRRSLLYPKGWYPGYRTSEGQFLHDFSYAGYRRGEVPIPSVNKHRGINVTKSPYRADPTGRTDSTRAIQQAIDDAAARGGGVVYLPKGTYRVTPQEGKDFALNINSSGVVLKGDGQLQTHIYNAQENMKQKDIIRVGGGDWKRTSTSSKLRKTVSEPTVLLPVESTDGFQVDDFVVITFETTEGFLKEHGMQNKWASRLGKVEPIFYRQIVAVDSKAKTLTLDIPTRYPLKLRDDITITKTEAPIMEVGLEDFSIANVENSKPGLGEDDFKVEGTAGYEADNAKAINVIAAANSWIRNVGTYKPPGNANYHILSKGIILDRTKNVTVDKVTMQYPQYRGANGNGYLYQFIGNDNLIMNCRAVGARHSFTYANFSANGNVLLDSYSENSFYLTDFHMYLSMANLIDNFTVNGDAISAITRDYGSSATNRHGVVTTESVFWNTKGIAAHSSKPGIIIESEQFGNGYIIGTHGKVNGVKVDIIGSIPDADTSPFDWVEGVGQGERLFPQSLYKDQTKQRLDHRELGLQSILVNGEAVPGVQFLRTQYDYVLPYGTTETPILSAKATSKDARVKIVQPKGTSGTGVITITRRGKTQTVRVKFSVAKTPVLPENITIAPDKSVPGWRSAGYAISAGKSGRLQSFLTLDNGEVVNTSELNIPVTYRVSDEQVGYIEGNTFYAERPGVADIIASCQLQGVVVEARQTFEVLEPIPEPAGPLAAIAKVTASADDGNVPSNTLDRDPDTRWSADGKGQFLQVELEEVTIVDGVSLWFYNGHTRSNYFDLEVSVDGVHFESVLTGMASKKQSELETFEFTPTPAKYIRYVGQGNEINTWNSLLEIWVHAE</sequence>
<dbReference type="Pfam" id="PF12708">
    <property type="entry name" value="Pect-lyase_RHGA_epim"/>
    <property type="match status" value="1"/>
</dbReference>
<feature type="signal peptide" evidence="1">
    <location>
        <begin position="1"/>
        <end position="21"/>
    </location>
</feature>
<keyword evidence="1" id="KW-0732">Signal</keyword>
<dbReference type="InterPro" id="IPR024535">
    <property type="entry name" value="RHGA/B-epi-like_pectate_lyase"/>
</dbReference>
<feature type="domain" description="F5/8 type C" evidence="2">
    <location>
        <begin position="741"/>
        <end position="883"/>
    </location>
</feature>
<evidence type="ECO:0000256" key="1">
    <source>
        <dbReference type="SAM" id="SignalP"/>
    </source>
</evidence>
<protein>
    <submittedName>
        <fullName evidence="3">Glycosyl hydrolase family 28-related protein</fullName>
    </submittedName>
</protein>
<reference evidence="3 4" key="1">
    <citation type="submission" date="2023-12" db="EMBL/GenBank/DDBJ databases">
        <title>Whole genome sequencing of Paenibacillus phoenicis isolated from the Phoenix Mars Lander spacecraft assembly facility.</title>
        <authorList>
            <person name="Garcia A."/>
            <person name="Venkateswaran K."/>
        </authorList>
    </citation>
    <scope>NUCLEOTIDE SEQUENCE [LARGE SCALE GENOMIC DNA]</scope>
    <source>
        <strain evidence="3 4">3PO2SA</strain>
    </source>
</reference>
<dbReference type="Proteomes" id="UP001292216">
    <property type="component" value="Unassembled WGS sequence"/>
</dbReference>
<keyword evidence="4" id="KW-1185">Reference proteome</keyword>
<dbReference type="Gene3D" id="2.60.120.260">
    <property type="entry name" value="Galactose-binding domain-like"/>
    <property type="match status" value="1"/>
</dbReference>
<evidence type="ECO:0000313" key="4">
    <source>
        <dbReference type="Proteomes" id="UP001292216"/>
    </source>
</evidence>
<dbReference type="GO" id="GO:0016787">
    <property type="term" value="F:hydrolase activity"/>
    <property type="evidence" value="ECO:0007669"/>
    <property type="project" value="UniProtKB-KW"/>
</dbReference>
<name>A0ABU5PID1_9BACL</name>
<proteinExistence type="predicted"/>
<evidence type="ECO:0000259" key="2">
    <source>
        <dbReference type="PROSITE" id="PS50022"/>
    </source>
</evidence>
<accession>A0ABU5PID1</accession>
<dbReference type="SUPFAM" id="SSF51126">
    <property type="entry name" value="Pectin lyase-like"/>
    <property type="match status" value="1"/>
</dbReference>
<dbReference type="InterPro" id="IPR000421">
    <property type="entry name" value="FA58C"/>
</dbReference>
<dbReference type="SUPFAM" id="SSF49785">
    <property type="entry name" value="Galactose-binding domain-like"/>
    <property type="match status" value="1"/>
</dbReference>
<dbReference type="Pfam" id="PF00754">
    <property type="entry name" value="F5_F8_type_C"/>
    <property type="match status" value="1"/>
</dbReference>
<evidence type="ECO:0000313" key="3">
    <source>
        <dbReference type="EMBL" id="MEA3569709.1"/>
    </source>
</evidence>
<dbReference type="PROSITE" id="PS50022">
    <property type="entry name" value="FA58C_3"/>
    <property type="match status" value="1"/>
</dbReference>
<keyword evidence="3" id="KW-0378">Hydrolase</keyword>
<comment type="caution">
    <text evidence="3">The sequence shown here is derived from an EMBL/GenBank/DDBJ whole genome shotgun (WGS) entry which is preliminary data.</text>
</comment>
<dbReference type="InterPro" id="IPR008979">
    <property type="entry name" value="Galactose-bd-like_sf"/>
</dbReference>
<dbReference type="EMBL" id="JAYERP010000001">
    <property type="protein sequence ID" value="MEA3569709.1"/>
    <property type="molecule type" value="Genomic_DNA"/>
</dbReference>
<dbReference type="RefSeq" id="WP_323076607.1">
    <property type="nucleotide sequence ID" value="NZ_CBCSKM010000003.1"/>
</dbReference>